<evidence type="ECO:0000256" key="6">
    <source>
        <dbReference type="ARBA" id="ARBA00022692"/>
    </source>
</evidence>
<evidence type="ECO:0000313" key="24">
    <source>
        <dbReference type="Proteomes" id="UP000717364"/>
    </source>
</evidence>
<dbReference type="FunFam" id="3.30.70.1230:FF:000033">
    <property type="entry name" value="Adenylate cyclase"/>
    <property type="match status" value="1"/>
</dbReference>
<evidence type="ECO:0000256" key="5">
    <source>
        <dbReference type="ARBA" id="ARBA00022475"/>
    </source>
</evidence>
<evidence type="ECO:0000256" key="17">
    <source>
        <dbReference type="ARBA" id="ARBA00064436"/>
    </source>
</evidence>
<dbReference type="InterPro" id="IPR003660">
    <property type="entry name" value="HAMP_dom"/>
</dbReference>
<dbReference type="PANTHER" id="PTHR11920:SF335">
    <property type="entry name" value="GUANYLATE CYCLASE"/>
    <property type="match status" value="1"/>
</dbReference>
<dbReference type="PROSITE" id="PS00452">
    <property type="entry name" value="GUANYLATE_CYCLASE_1"/>
    <property type="match status" value="1"/>
</dbReference>
<keyword evidence="7" id="KW-0479">Metal-binding</keyword>
<keyword evidence="24" id="KW-1185">Reference proteome</keyword>
<comment type="subunit">
    <text evidence="17">Homodimer. Can also exist as monomer.</text>
</comment>
<dbReference type="InterPro" id="IPR033479">
    <property type="entry name" value="dCache_1"/>
</dbReference>
<keyword evidence="6 20" id="KW-0812">Transmembrane</keyword>
<name>A0A947GK59_9CYAN</name>
<protein>
    <recommendedName>
        <fullName evidence="4">Adenylate cyclase</fullName>
        <ecNumber evidence="3">4.6.1.1</ecNumber>
    </recommendedName>
    <alternativeName>
        <fullName evidence="15">ATP pyrophosphate-lyase</fullName>
    </alternativeName>
    <alternativeName>
        <fullName evidence="16">Adenylyl cyclase</fullName>
    </alternativeName>
</protein>
<dbReference type="Pfam" id="PF00211">
    <property type="entry name" value="Guanylate_cyc"/>
    <property type="match status" value="1"/>
</dbReference>
<keyword evidence="11 20" id="KW-1133">Transmembrane helix</keyword>
<keyword evidence="9" id="KW-0067">ATP-binding</keyword>
<dbReference type="InterPro" id="IPR050401">
    <property type="entry name" value="Cyclic_nucleotide_synthase"/>
</dbReference>
<dbReference type="Proteomes" id="UP000717364">
    <property type="component" value="Unassembled WGS sequence"/>
</dbReference>
<keyword evidence="19" id="KW-0175">Coiled coil</keyword>
<evidence type="ECO:0000256" key="10">
    <source>
        <dbReference type="ARBA" id="ARBA00022842"/>
    </source>
</evidence>
<dbReference type="PROSITE" id="PS50885">
    <property type="entry name" value="HAMP"/>
    <property type="match status" value="1"/>
</dbReference>
<dbReference type="PROSITE" id="PS50125">
    <property type="entry name" value="GUANYLATE_CYCLASE_2"/>
    <property type="match status" value="1"/>
</dbReference>
<evidence type="ECO:0000256" key="18">
    <source>
        <dbReference type="RuleBase" id="RU000405"/>
    </source>
</evidence>
<reference evidence="23" key="2">
    <citation type="journal article" date="2021" name="Mar. Drugs">
        <title>Genome Reduction and Secondary Metabolism of the Marine Sponge-Associated Cyanobacterium Leptothoe.</title>
        <authorList>
            <person name="Konstantinou D."/>
            <person name="Popin R.V."/>
            <person name="Fewer D.P."/>
            <person name="Sivonen K."/>
            <person name="Gkelis S."/>
        </authorList>
    </citation>
    <scope>NUCLEOTIDE SEQUENCE</scope>
    <source>
        <strain evidence="23">TAU-MAC 1115</strain>
    </source>
</reference>
<dbReference type="SUPFAM" id="SSF55073">
    <property type="entry name" value="Nucleotide cyclase"/>
    <property type="match status" value="1"/>
</dbReference>
<keyword evidence="14 18" id="KW-0456">Lyase</keyword>
<organism evidence="23 24">
    <name type="scientific">Leptothoe spongobia TAU-MAC 1115</name>
    <dbReference type="NCBI Taxonomy" id="1967444"/>
    <lineage>
        <taxon>Bacteria</taxon>
        <taxon>Bacillati</taxon>
        <taxon>Cyanobacteriota</taxon>
        <taxon>Cyanophyceae</taxon>
        <taxon>Nodosilineales</taxon>
        <taxon>Cymatolegaceae</taxon>
        <taxon>Leptothoe</taxon>
        <taxon>Leptothoe spongobia</taxon>
    </lineage>
</organism>
<feature type="coiled-coil region" evidence="19">
    <location>
        <begin position="415"/>
        <end position="449"/>
    </location>
</feature>
<proteinExistence type="inferred from homology"/>
<dbReference type="GO" id="GO:0005524">
    <property type="term" value="F:ATP binding"/>
    <property type="evidence" value="ECO:0007669"/>
    <property type="project" value="UniProtKB-KW"/>
</dbReference>
<keyword evidence="10" id="KW-0460">Magnesium</keyword>
<feature type="transmembrane region" description="Helical" evidence="20">
    <location>
        <begin position="12"/>
        <end position="37"/>
    </location>
</feature>
<dbReference type="Gene3D" id="6.10.340.10">
    <property type="match status" value="1"/>
</dbReference>
<evidence type="ECO:0000256" key="19">
    <source>
        <dbReference type="SAM" id="Coils"/>
    </source>
</evidence>
<keyword evidence="8" id="KW-0547">Nucleotide-binding</keyword>
<dbReference type="PANTHER" id="PTHR11920">
    <property type="entry name" value="GUANYLYL CYCLASE"/>
    <property type="match status" value="1"/>
</dbReference>
<evidence type="ECO:0000259" key="21">
    <source>
        <dbReference type="PROSITE" id="PS50125"/>
    </source>
</evidence>
<evidence type="ECO:0000256" key="9">
    <source>
        <dbReference type="ARBA" id="ARBA00022840"/>
    </source>
</evidence>
<feature type="domain" description="HAMP" evidence="22">
    <location>
        <begin position="371"/>
        <end position="423"/>
    </location>
</feature>
<evidence type="ECO:0000256" key="4">
    <source>
        <dbReference type="ARBA" id="ARBA00021420"/>
    </source>
</evidence>
<dbReference type="RefSeq" id="WP_215609535.1">
    <property type="nucleotide sequence ID" value="NZ_JADOES010000027.1"/>
</dbReference>
<dbReference type="GO" id="GO:0006171">
    <property type="term" value="P:cAMP biosynthetic process"/>
    <property type="evidence" value="ECO:0007669"/>
    <property type="project" value="UniProtKB-KW"/>
</dbReference>
<dbReference type="Gene3D" id="3.30.450.20">
    <property type="entry name" value="PAS domain"/>
    <property type="match status" value="1"/>
</dbReference>
<evidence type="ECO:0000256" key="11">
    <source>
        <dbReference type="ARBA" id="ARBA00022989"/>
    </source>
</evidence>
<dbReference type="AlphaFoldDB" id="A0A947GK59"/>
<feature type="domain" description="Guanylate cyclase" evidence="21">
    <location>
        <begin position="481"/>
        <end position="608"/>
    </location>
</feature>
<comment type="similarity">
    <text evidence="18">Belongs to the adenylyl cyclase class-4/guanylyl cyclase family.</text>
</comment>
<keyword evidence="5" id="KW-1003">Cell membrane</keyword>
<feature type="transmembrane region" description="Helical" evidence="20">
    <location>
        <begin position="350"/>
        <end position="369"/>
    </location>
</feature>
<dbReference type="EMBL" id="JADOES010000027">
    <property type="protein sequence ID" value="MBT9316468.1"/>
    <property type="molecule type" value="Genomic_DNA"/>
</dbReference>
<evidence type="ECO:0000256" key="7">
    <source>
        <dbReference type="ARBA" id="ARBA00022723"/>
    </source>
</evidence>
<dbReference type="CDD" id="cd06225">
    <property type="entry name" value="HAMP"/>
    <property type="match status" value="1"/>
</dbReference>
<evidence type="ECO:0000313" key="23">
    <source>
        <dbReference type="EMBL" id="MBT9316468.1"/>
    </source>
</evidence>
<evidence type="ECO:0000256" key="1">
    <source>
        <dbReference type="ARBA" id="ARBA00001593"/>
    </source>
</evidence>
<evidence type="ECO:0000256" key="2">
    <source>
        <dbReference type="ARBA" id="ARBA00004651"/>
    </source>
</evidence>
<sequence length="658" mass="73231">MLRTFKNFNKLPLRAVLIIPIVLQLITVFGVVSYLSFKNGQTAVKELASRLRNELTARILQQITTTIERPYTINSISASYVQQGDIDILTGRGEHLLWQQFEVFPATNLVYCGTEKEGAFLGVGASSDANNVVQIHTANESTARYRHIYNVDSTGRRSSIAEKLDKRYDPRLRPWYRKAKGLSKPSWSDIYLDFDTFLPTISALKPVYDPVDGELLAICGTDIILSRELTDFLQGLKISQSGIAFIMEPSGVLIASSTEDPLTSGTGESTKTLTANESNNQLIREATGFLTTKFESLEQVTSSQSGFFLNGKQQYLQVNRFGAQYGLDWIVVLVVPETDFMAQINQGTRATLLLCLVALVCSILIGVLITRSITQPILKLSAASQEVANGHINQAVDVSYIHEVGILAKSFNKMVLRLKQAFSELEHSNEVLEQRVEQRTQALRVEQEKSEQLLLNILPQEIASRLKQSPGTIADNFQEVTVLFADIVGFTQLSSNIGPSETVEFLNAVFSLFDDLSDYYGLEKIKTIGDAYMVAGGLPNPRMDHLDATADMALAMQKQVADLKNSNFKSVSLRIGIHSGPVVAGVIGTKKFIYDLWGDTVNIASRMESHGEARHIQVTETVYQALKHRYNFEERGMTAVKGKGKMMTYWLLEKRLID</sequence>
<evidence type="ECO:0000256" key="20">
    <source>
        <dbReference type="SAM" id="Phobius"/>
    </source>
</evidence>
<dbReference type="GO" id="GO:0005886">
    <property type="term" value="C:plasma membrane"/>
    <property type="evidence" value="ECO:0007669"/>
    <property type="project" value="UniProtKB-SubCell"/>
</dbReference>
<dbReference type="GO" id="GO:0004016">
    <property type="term" value="F:adenylate cyclase activity"/>
    <property type="evidence" value="ECO:0007669"/>
    <property type="project" value="UniProtKB-EC"/>
</dbReference>
<keyword evidence="12" id="KW-0115">cAMP biosynthesis</keyword>
<dbReference type="InterPro" id="IPR018297">
    <property type="entry name" value="A/G_cyclase_CS"/>
</dbReference>
<dbReference type="SMART" id="SM00044">
    <property type="entry name" value="CYCc"/>
    <property type="match status" value="1"/>
</dbReference>
<evidence type="ECO:0000256" key="16">
    <source>
        <dbReference type="ARBA" id="ARBA00032637"/>
    </source>
</evidence>
<dbReference type="InterPro" id="IPR029151">
    <property type="entry name" value="Sensor-like_sf"/>
</dbReference>
<dbReference type="SMART" id="SM00304">
    <property type="entry name" value="HAMP"/>
    <property type="match status" value="1"/>
</dbReference>
<comment type="caution">
    <text evidence="23">The sequence shown here is derived from an EMBL/GenBank/DDBJ whole genome shotgun (WGS) entry which is preliminary data.</text>
</comment>
<accession>A0A947GK59</accession>
<dbReference type="SUPFAM" id="SSF158472">
    <property type="entry name" value="HAMP domain-like"/>
    <property type="match status" value="1"/>
</dbReference>
<dbReference type="Pfam" id="PF02743">
    <property type="entry name" value="dCache_1"/>
    <property type="match status" value="1"/>
</dbReference>
<evidence type="ECO:0000259" key="22">
    <source>
        <dbReference type="PROSITE" id="PS50885"/>
    </source>
</evidence>
<dbReference type="GO" id="GO:0046872">
    <property type="term" value="F:metal ion binding"/>
    <property type="evidence" value="ECO:0007669"/>
    <property type="project" value="UniProtKB-KW"/>
</dbReference>
<comment type="catalytic activity">
    <reaction evidence="1">
        <text>ATP = 3',5'-cyclic AMP + diphosphate</text>
        <dbReference type="Rhea" id="RHEA:15389"/>
        <dbReference type="ChEBI" id="CHEBI:30616"/>
        <dbReference type="ChEBI" id="CHEBI:33019"/>
        <dbReference type="ChEBI" id="CHEBI:58165"/>
        <dbReference type="EC" id="4.6.1.1"/>
    </reaction>
</comment>
<reference evidence="23" key="1">
    <citation type="submission" date="2020-11" db="EMBL/GenBank/DDBJ databases">
        <authorList>
            <person name="Konstantinou D."/>
            <person name="Gkelis S."/>
            <person name="Popin R."/>
            <person name="Fewer D."/>
            <person name="Sivonen K."/>
        </authorList>
    </citation>
    <scope>NUCLEOTIDE SEQUENCE</scope>
    <source>
        <strain evidence="23">TAU-MAC 1115</strain>
    </source>
</reference>
<dbReference type="InterPro" id="IPR029787">
    <property type="entry name" value="Nucleotide_cyclase"/>
</dbReference>
<evidence type="ECO:0000256" key="12">
    <source>
        <dbReference type="ARBA" id="ARBA00022998"/>
    </source>
</evidence>
<dbReference type="EC" id="4.6.1.1" evidence="3"/>
<dbReference type="CDD" id="cd07302">
    <property type="entry name" value="CHD"/>
    <property type="match status" value="1"/>
</dbReference>
<dbReference type="GO" id="GO:0035556">
    <property type="term" value="P:intracellular signal transduction"/>
    <property type="evidence" value="ECO:0007669"/>
    <property type="project" value="InterPro"/>
</dbReference>
<evidence type="ECO:0000256" key="14">
    <source>
        <dbReference type="ARBA" id="ARBA00023239"/>
    </source>
</evidence>
<evidence type="ECO:0000256" key="15">
    <source>
        <dbReference type="ARBA" id="ARBA00032597"/>
    </source>
</evidence>
<dbReference type="InterPro" id="IPR001054">
    <property type="entry name" value="A/G_cyclase"/>
</dbReference>
<gene>
    <name evidence="23" type="ORF">IXB50_13645</name>
</gene>
<evidence type="ECO:0000256" key="8">
    <source>
        <dbReference type="ARBA" id="ARBA00022741"/>
    </source>
</evidence>
<evidence type="ECO:0000256" key="13">
    <source>
        <dbReference type="ARBA" id="ARBA00023136"/>
    </source>
</evidence>
<comment type="subcellular location">
    <subcellularLocation>
        <location evidence="2">Cell membrane</location>
        <topology evidence="2">Multi-pass membrane protein</topology>
    </subcellularLocation>
</comment>
<keyword evidence="13 20" id="KW-0472">Membrane</keyword>
<evidence type="ECO:0000256" key="3">
    <source>
        <dbReference type="ARBA" id="ARBA00012201"/>
    </source>
</evidence>
<dbReference type="SUPFAM" id="SSF103190">
    <property type="entry name" value="Sensory domain-like"/>
    <property type="match status" value="1"/>
</dbReference>
<dbReference type="Pfam" id="PF00672">
    <property type="entry name" value="HAMP"/>
    <property type="match status" value="1"/>
</dbReference>
<dbReference type="Gene3D" id="3.30.70.1230">
    <property type="entry name" value="Nucleotide cyclase"/>
    <property type="match status" value="1"/>
</dbReference>